<proteinExistence type="inferred from homology"/>
<protein>
    <recommendedName>
        <fullName evidence="10">CDP-diacylglycerol--glycerol-3-phosphate 3-phosphatidyltransferase</fullName>
        <ecNumber evidence="10">2.7.8.5</ecNumber>
    </recommendedName>
</protein>
<dbReference type="CDD" id="cd09135">
    <property type="entry name" value="PLDc_PGS1_euk_1"/>
    <property type="match status" value="1"/>
</dbReference>
<dbReference type="SMART" id="SM00155">
    <property type="entry name" value="PLDc"/>
    <property type="match status" value="2"/>
</dbReference>
<comment type="catalytic activity">
    <reaction evidence="9 10">
        <text>a CDP-1,2-diacyl-sn-glycerol + sn-glycerol 3-phosphate = a 1,2-diacyl-sn-glycero-3-phospho-(1'-sn-glycero-3'-phosphate) + CMP + H(+)</text>
        <dbReference type="Rhea" id="RHEA:12593"/>
        <dbReference type="ChEBI" id="CHEBI:15378"/>
        <dbReference type="ChEBI" id="CHEBI:57597"/>
        <dbReference type="ChEBI" id="CHEBI:58332"/>
        <dbReference type="ChEBI" id="CHEBI:60110"/>
        <dbReference type="ChEBI" id="CHEBI:60377"/>
        <dbReference type="EC" id="2.7.8.5"/>
    </reaction>
</comment>
<dbReference type="SUPFAM" id="SSF56024">
    <property type="entry name" value="Phospholipase D/nuclease"/>
    <property type="match status" value="1"/>
</dbReference>
<dbReference type="PANTHER" id="PTHR12586:SF1">
    <property type="entry name" value="CDP-DIACYLGLYCEROL--GLYCEROL-3-PHOSPHATE 3-PHOSPHATIDYLTRANSFERASE, MITOCHONDRIAL"/>
    <property type="match status" value="1"/>
</dbReference>
<organism evidence="13 14">
    <name type="scientific">Saccharata proteae CBS 121410</name>
    <dbReference type="NCBI Taxonomy" id="1314787"/>
    <lineage>
        <taxon>Eukaryota</taxon>
        <taxon>Fungi</taxon>
        <taxon>Dikarya</taxon>
        <taxon>Ascomycota</taxon>
        <taxon>Pezizomycotina</taxon>
        <taxon>Dothideomycetes</taxon>
        <taxon>Dothideomycetes incertae sedis</taxon>
        <taxon>Botryosphaeriales</taxon>
        <taxon>Saccharataceae</taxon>
        <taxon>Saccharata</taxon>
    </lineage>
</organism>
<dbReference type="EC" id="2.7.8.5" evidence="10"/>
<dbReference type="GO" id="GO:0005739">
    <property type="term" value="C:mitochondrion"/>
    <property type="evidence" value="ECO:0007669"/>
    <property type="project" value="UniProtKB-SubCell"/>
</dbReference>
<dbReference type="GO" id="GO:0032049">
    <property type="term" value="P:cardiolipin biosynthetic process"/>
    <property type="evidence" value="ECO:0007669"/>
    <property type="project" value="InterPro"/>
</dbReference>
<evidence type="ECO:0000256" key="1">
    <source>
        <dbReference type="ARBA" id="ARBA00005042"/>
    </source>
</evidence>
<evidence type="ECO:0000256" key="9">
    <source>
        <dbReference type="ARBA" id="ARBA00048586"/>
    </source>
</evidence>
<keyword evidence="14" id="KW-1185">Reference proteome</keyword>
<evidence type="ECO:0000256" key="11">
    <source>
        <dbReference type="SAM" id="MobiDB-lite"/>
    </source>
</evidence>
<keyword evidence="6 10" id="KW-0443">Lipid metabolism</keyword>
<feature type="region of interest" description="Disordered" evidence="11">
    <location>
        <begin position="407"/>
        <end position="436"/>
    </location>
</feature>
<dbReference type="PROSITE" id="PS50035">
    <property type="entry name" value="PLD"/>
    <property type="match status" value="1"/>
</dbReference>
<keyword evidence="8 10" id="KW-1208">Phospholipid metabolism</keyword>
<dbReference type="GO" id="GO:0005524">
    <property type="term" value="F:ATP binding"/>
    <property type="evidence" value="ECO:0007669"/>
    <property type="project" value="UniProtKB-KW"/>
</dbReference>
<evidence type="ECO:0000256" key="7">
    <source>
        <dbReference type="ARBA" id="ARBA00023209"/>
    </source>
</evidence>
<sequence>MASTSPQSAVSFLGSLTSELDKISPRFEVQPGQIEILTDPAEFYEALKAKISKAQRRIYLSTLYIGKSENELISVIDDALQRSPDLKVSFLTDALRGTRETPDPSCASLLASLITKFGPERVEVRMFHTPNLVGWRKKLLPRRINEGWGLQHMKLYGVDDELIMSGANLSNDYFTNRQDRYHVFSSKEITDYFHGIHSAISSLSYSILPAPATPSGYTMTWPTTNPCPSPLTDVHAFRTGATHLLNPLIRPSTPPSSPPNSKTNTLIYPLLQFTPLLPPSANTSTEVPALTHLLTLLTQPRHHNSTWTFTAGYFNMTASTRALLLATDPARATVIAASPWANGFYGSAGISGMLPPAYTLLARRFVEAVDAAGLGDRVKLHEWRRGTVGEKDGWTYHAKGFWVTLPTSNTSSSNTPSSSSSSTTTSTTNPPPGPAITLIGSSNYTTRSESLDLEANALIVTQDGDLQTRLGDEERHLREWAREVGPGEFERVERRVGWHVRVAMWIVGVVGGAL</sequence>
<feature type="compositionally biased region" description="Low complexity" evidence="11">
    <location>
        <begin position="407"/>
        <end position="428"/>
    </location>
</feature>
<dbReference type="PANTHER" id="PTHR12586">
    <property type="entry name" value="CDP-DIACYLGLYCEROL--SERINE O-PHOSPHATIDYLTRANSFERASE"/>
    <property type="match status" value="1"/>
</dbReference>
<keyword evidence="10" id="KW-0496">Mitochondrion</keyword>
<comment type="pathway">
    <text evidence="1 10">Phospholipid metabolism; phosphatidylglycerol biosynthesis; phosphatidylglycerol from CDP-diacylglycerol: step 1/2.</text>
</comment>
<evidence type="ECO:0000256" key="8">
    <source>
        <dbReference type="ARBA" id="ARBA00023264"/>
    </source>
</evidence>
<dbReference type="PIRSF" id="PIRSF000850">
    <property type="entry name" value="Phospholipase_D_PSS"/>
    <property type="match status" value="1"/>
</dbReference>
<dbReference type="Proteomes" id="UP000799776">
    <property type="component" value="Unassembled WGS sequence"/>
</dbReference>
<comment type="caution">
    <text evidence="13">The sequence shown here is derived from an EMBL/GenBank/DDBJ whole genome shotgun (WGS) entry which is preliminary data.</text>
</comment>
<comment type="subcellular location">
    <subcellularLocation>
        <location evidence="10">Mitochondrion</location>
    </subcellularLocation>
</comment>
<comment type="similarity">
    <text evidence="2 10">Belongs to the CDP-alcohol phosphatidyltransferase class-II family.</text>
</comment>
<evidence type="ECO:0000313" key="13">
    <source>
        <dbReference type="EMBL" id="KAF2086980.1"/>
    </source>
</evidence>
<evidence type="ECO:0000256" key="4">
    <source>
        <dbReference type="ARBA" id="ARBA00022679"/>
    </source>
</evidence>
<keyword evidence="3 10" id="KW-0444">Lipid biosynthesis</keyword>
<evidence type="ECO:0000313" key="14">
    <source>
        <dbReference type="Proteomes" id="UP000799776"/>
    </source>
</evidence>
<dbReference type="CDD" id="cd09137">
    <property type="entry name" value="PLDc_PGS1_euk_2"/>
    <property type="match status" value="1"/>
</dbReference>
<feature type="domain" description="PLD phosphodiesterase" evidence="12">
    <location>
        <begin position="147"/>
        <end position="173"/>
    </location>
</feature>
<evidence type="ECO:0000256" key="6">
    <source>
        <dbReference type="ARBA" id="ARBA00023098"/>
    </source>
</evidence>
<dbReference type="InterPro" id="IPR001736">
    <property type="entry name" value="PLipase_D/transphosphatidylase"/>
</dbReference>
<dbReference type="Gene3D" id="3.30.870.10">
    <property type="entry name" value="Endonuclease Chain A"/>
    <property type="match status" value="2"/>
</dbReference>
<evidence type="ECO:0000259" key="12">
    <source>
        <dbReference type="PROSITE" id="PS50035"/>
    </source>
</evidence>
<keyword evidence="4 10" id="KW-0808">Transferase</keyword>
<evidence type="ECO:0000256" key="3">
    <source>
        <dbReference type="ARBA" id="ARBA00022516"/>
    </source>
</evidence>
<gene>
    <name evidence="13" type="ORF">K490DRAFT_74160</name>
</gene>
<reference evidence="13" key="1">
    <citation type="journal article" date="2020" name="Stud. Mycol.">
        <title>101 Dothideomycetes genomes: a test case for predicting lifestyles and emergence of pathogens.</title>
        <authorList>
            <person name="Haridas S."/>
            <person name="Albert R."/>
            <person name="Binder M."/>
            <person name="Bloem J."/>
            <person name="Labutti K."/>
            <person name="Salamov A."/>
            <person name="Andreopoulos B."/>
            <person name="Baker S."/>
            <person name="Barry K."/>
            <person name="Bills G."/>
            <person name="Bluhm B."/>
            <person name="Cannon C."/>
            <person name="Castanera R."/>
            <person name="Culley D."/>
            <person name="Daum C."/>
            <person name="Ezra D."/>
            <person name="Gonzalez J."/>
            <person name="Henrissat B."/>
            <person name="Kuo A."/>
            <person name="Liang C."/>
            <person name="Lipzen A."/>
            <person name="Lutzoni F."/>
            <person name="Magnuson J."/>
            <person name="Mondo S."/>
            <person name="Nolan M."/>
            <person name="Ohm R."/>
            <person name="Pangilinan J."/>
            <person name="Park H.-J."/>
            <person name="Ramirez L."/>
            <person name="Alfaro M."/>
            <person name="Sun H."/>
            <person name="Tritt A."/>
            <person name="Yoshinaga Y."/>
            <person name="Zwiers L.-H."/>
            <person name="Turgeon B."/>
            <person name="Goodwin S."/>
            <person name="Spatafora J."/>
            <person name="Crous P."/>
            <person name="Grigoriev I."/>
        </authorList>
    </citation>
    <scope>NUCLEOTIDE SEQUENCE</scope>
    <source>
        <strain evidence="13">CBS 121410</strain>
    </source>
</reference>
<name>A0A9P4HS56_9PEZI</name>
<keyword evidence="5" id="KW-0677">Repeat</keyword>
<comment type="function">
    <text evidence="10">Functions in the biosynthesis of the anionic phospholipids phosphatidylglycerol and cardiolipin.</text>
</comment>
<dbReference type="AlphaFoldDB" id="A0A9P4HS56"/>
<keyword evidence="10" id="KW-0067">ATP-binding</keyword>
<dbReference type="OrthoDB" id="10250191at2759"/>
<evidence type="ECO:0000256" key="5">
    <source>
        <dbReference type="ARBA" id="ARBA00022737"/>
    </source>
</evidence>
<keyword evidence="10" id="KW-0547">Nucleotide-binding</keyword>
<dbReference type="InterPro" id="IPR016270">
    <property type="entry name" value="PGS1"/>
</dbReference>
<evidence type="ECO:0000256" key="10">
    <source>
        <dbReference type="RuleBase" id="RU365024"/>
    </source>
</evidence>
<keyword evidence="7 10" id="KW-0594">Phospholipid biosynthesis</keyword>
<dbReference type="GO" id="GO:0008444">
    <property type="term" value="F:CDP-diacylglycerol-glycerol-3-phosphate 3-phosphatidyltransferase activity"/>
    <property type="evidence" value="ECO:0007669"/>
    <property type="project" value="UniProtKB-EC"/>
</dbReference>
<accession>A0A9P4HS56</accession>
<dbReference type="EMBL" id="ML978722">
    <property type="protein sequence ID" value="KAF2086980.1"/>
    <property type="molecule type" value="Genomic_DNA"/>
</dbReference>
<evidence type="ECO:0000256" key="2">
    <source>
        <dbReference type="ARBA" id="ARBA00010682"/>
    </source>
</evidence>